<evidence type="ECO:0000256" key="6">
    <source>
        <dbReference type="ARBA" id="ARBA00022989"/>
    </source>
</evidence>
<dbReference type="Pfam" id="PF00005">
    <property type="entry name" value="ABC_tran"/>
    <property type="match status" value="1"/>
</dbReference>
<dbReference type="Gene3D" id="3.40.50.300">
    <property type="entry name" value="P-loop containing nucleotide triphosphate hydrolases"/>
    <property type="match status" value="1"/>
</dbReference>
<evidence type="ECO:0000256" key="1">
    <source>
        <dbReference type="ARBA" id="ARBA00004651"/>
    </source>
</evidence>
<dbReference type="InterPro" id="IPR003439">
    <property type="entry name" value="ABC_transporter-like_ATP-bd"/>
</dbReference>
<evidence type="ECO:0000313" key="11">
    <source>
        <dbReference type="EMBL" id="KKZ10024.1"/>
    </source>
</evidence>
<dbReference type="InterPro" id="IPR011527">
    <property type="entry name" value="ABC1_TM_dom"/>
</dbReference>
<evidence type="ECO:0000313" key="12">
    <source>
        <dbReference type="Proteomes" id="UP000035037"/>
    </source>
</evidence>
<feature type="transmembrane region" description="Helical" evidence="8">
    <location>
        <begin position="40"/>
        <end position="70"/>
    </location>
</feature>
<evidence type="ECO:0000256" key="7">
    <source>
        <dbReference type="ARBA" id="ARBA00023136"/>
    </source>
</evidence>
<keyword evidence="7 8" id="KW-0472">Membrane</keyword>
<dbReference type="PROSITE" id="PS50893">
    <property type="entry name" value="ABC_TRANSPORTER_2"/>
    <property type="match status" value="1"/>
</dbReference>
<dbReference type="InterPro" id="IPR017871">
    <property type="entry name" value="ABC_transporter-like_CS"/>
</dbReference>
<feature type="domain" description="ABC transmembrane type-1" evidence="10">
    <location>
        <begin position="128"/>
        <end position="414"/>
    </location>
</feature>
<dbReference type="GO" id="GO:0005886">
    <property type="term" value="C:plasma membrane"/>
    <property type="evidence" value="ECO:0007669"/>
    <property type="project" value="UniProtKB-SubCell"/>
</dbReference>
<dbReference type="EMBL" id="JYFQ01000215">
    <property type="protein sequence ID" value="KKZ10024.1"/>
    <property type="molecule type" value="Genomic_DNA"/>
</dbReference>
<dbReference type="SUPFAM" id="SSF90123">
    <property type="entry name" value="ABC transporter transmembrane region"/>
    <property type="match status" value="1"/>
</dbReference>
<dbReference type="Pfam" id="PF06472">
    <property type="entry name" value="ABC_membrane_2"/>
    <property type="match status" value="1"/>
</dbReference>
<dbReference type="SUPFAM" id="SSF52540">
    <property type="entry name" value="P-loop containing nucleoside triphosphate hydrolases"/>
    <property type="match status" value="1"/>
</dbReference>
<dbReference type="PANTHER" id="PTHR11384:SF59">
    <property type="entry name" value="LYSOSOMAL COBALAMIN TRANSPORTER ABCD4"/>
    <property type="match status" value="1"/>
</dbReference>
<accession>A0A0G8AR99</accession>
<feature type="domain" description="ABC transporter" evidence="9">
    <location>
        <begin position="451"/>
        <end position="665"/>
    </location>
</feature>
<dbReference type="GO" id="GO:0005524">
    <property type="term" value="F:ATP binding"/>
    <property type="evidence" value="ECO:0007669"/>
    <property type="project" value="UniProtKB-KW"/>
</dbReference>
<dbReference type="PROSITE" id="PS50929">
    <property type="entry name" value="ABC_TM1F"/>
    <property type="match status" value="1"/>
</dbReference>
<keyword evidence="4" id="KW-0547">Nucleotide-binding</keyword>
<feature type="transmembrane region" description="Helical" evidence="8">
    <location>
        <begin position="244"/>
        <end position="265"/>
    </location>
</feature>
<organism evidence="11 12">
    <name type="scientific">Candidatus Synechococcus spongiarum 15L</name>
    <dbReference type="NCBI Taxonomy" id="1608419"/>
    <lineage>
        <taxon>Bacteria</taxon>
        <taxon>Bacillati</taxon>
        <taxon>Cyanobacteriota</taxon>
        <taxon>Cyanophyceae</taxon>
        <taxon>Synechococcales</taxon>
        <taxon>Synechococcaceae</taxon>
        <taxon>Synechococcus</taxon>
    </lineage>
</organism>
<feature type="transmembrane region" description="Helical" evidence="8">
    <location>
        <begin position="166"/>
        <end position="186"/>
    </location>
</feature>
<dbReference type="PROSITE" id="PS00211">
    <property type="entry name" value="ABC_TRANSPORTER_1"/>
    <property type="match status" value="1"/>
</dbReference>
<sequence length="665" mass="75111">MPLIPSLRHQLSNFLKLTHKLQRLTQPYFLPLEETNGWQFLGLLVALIFCVGGVVLFLLTALMAAVHGVLPQLTDTYLGGVEGWLRTTWSSWRGVLFCGLFAAGCLSFFAIRRQLRRRRWLPWLLLGVIVFMLLAVNGINAGLGFIARDLTNALIGRDPETYGRNIWIYVICLIVALPIRTSQFFFTAKLGILWREWLSKSLVTDYMTDRAYYRINPNDEQVTDIDNPDQRISDDTKDFTAQTLAFTVSTFDAILAFSLNIFILWNISKSLTLVTFVYTLISSTILIISSRKLVKLNFNQLRYEADFRYGLVHVRDNAESIAFYRGEKQEQEETERRLGILVKNFNLLIIWETIIKVIQRSSFYGSYLIPYLILSGPILLGEMEYGEFSQAHLHLSQVEFALFFIVSNIDALARFSASIGRLAGFQTNVEEAVRESRAARQAIPSGDGLVVRHATLATPQTDRVLIEDLSLSVSGNEHLLVVGPSGCGKTSLLRMVSGLWSPREGTVESPQPGELLFIPQKPYMTLGTLREQLCYPQPPDPALFSDDHLRSVLELVNLAALVQRYPDFNVKQDWPRLLSLGEQQRLAFARLLLNSPRYVVLDEATSAVDVKTERHLYNLLAERNIAFISVGHRPTLTAFHDNVLELDGSGSWRLLPASDYGTSPA</sequence>
<evidence type="ECO:0000256" key="5">
    <source>
        <dbReference type="ARBA" id="ARBA00022840"/>
    </source>
</evidence>
<dbReference type="InterPro" id="IPR036640">
    <property type="entry name" value="ABC1_TM_sf"/>
</dbReference>
<feature type="transmembrane region" description="Helical" evidence="8">
    <location>
        <begin position="123"/>
        <end position="146"/>
    </location>
</feature>
<evidence type="ECO:0000259" key="9">
    <source>
        <dbReference type="PROSITE" id="PS50893"/>
    </source>
</evidence>
<reference evidence="11 12" key="2">
    <citation type="submission" date="2015-05" db="EMBL/GenBank/DDBJ databases">
        <title>Lifestyle Evolution in Cyanobacterial Symbionts of Sponges.</title>
        <authorList>
            <person name="Burgsdorf I."/>
            <person name="Slaby B.M."/>
            <person name="Handley K.M."/>
            <person name="Haber M."/>
            <person name="Blom J."/>
            <person name="Marshall C.W."/>
            <person name="Gilbert J.A."/>
            <person name="Hentschel U."/>
            <person name="Steindler L."/>
        </authorList>
    </citation>
    <scope>NUCLEOTIDE SEQUENCE [LARGE SCALE GENOMIC DNA]</scope>
    <source>
        <strain evidence="11">15L</strain>
    </source>
</reference>
<proteinExistence type="predicted"/>
<evidence type="ECO:0000256" key="2">
    <source>
        <dbReference type="ARBA" id="ARBA00022448"/>
    </source>
</evidence>
<dbReference type="GO" id="GO:0140359">
    <property type="term" value="F:ABC-type transporter activity"/>
    <property type="evidence" value="ECO:0007669"/>
    <property type="project" value="InterPro"/>
</dbReference>
<dbReference type="Gene3D" id="1.20.1560.10">
    <property type="entry name" value="ABC transporter type 1, transmembrane domain"/>
    <property type="match status" value="1"/>
</dbReference>
<keyword evidence="3 8" id="KW-0812">Transmembrane</keyword>
<evidence type="ECO:0000259" key="10">
    <source>
        <dbReference type="PROSITE" id="PS50929"/>
    </source>
</evidence>
<feature type="transmembrane region" description="Helical" evidence="8">
    <location>
        <begin position="90"/>
        <end position="111"/>
    </location>
</feature>
<dbReference type="PANTHER" id="PTHR11384">
    <property type="entry name" value="ATP-BINDING CASSETTE, SUB-FAMILY D MEMBER"/>
    <property type="match status" value="1"/>
</dbReference>
<protein>
    <submittedName>
        <fullName evidence="11">ABC transporter ATP-binding protein</fullName>
    </submittedName>
</protein>
<evidence type="ECO:0000256" key="8">
    <source>
        <dbReference type="SAM" id="Phobius"/>
    </source>
</evidence>
<feature type="transmembrane region" description="Helical" evidence="8">
    <location>
        <begin position="363"/>
        <end position="380"/>
    </location>
</feature>
<dbReference type="AlphaFoldDB" id="A0A0G8AR99"/>
<evidence type="ECO:0000256" key="3">
    <source>
        <dbReference type="ARBA" id="ARBA00022692"/>
    </source>
</evidence>
<dbReference type="PATRIC" id="fig|1608419.3.peg.1350"/>
<name>A0A0G8AR99_9SYNE</name>
<gene>
    <name evidence="11" type="ORF">TQ37_10110</name>
</gene>
<dbReference type="GO" id="GO:0016887">
    <property type="term" value="F:ATP hydrolysis activity"/>
    <property type="evidence" value="ECO:0007669"/>
    <property type="project" value="InterPro"/>
</dbReference>
<keyword evidence="6 8" id="KW-1133">Transmembrane helix</keyword>
<dbReference type="InterPro" id="IPR050835">
    <property type="entry name" value="ABC_transporter_sub-D"/>
</dbReference>
<keyword evidence="2" id="KW-0813">Transport</keyword>
<dbReference type="STRING" id="431041.FLM9_1541"/>
<comment type="subcellular location">
    <subcellularLocation>
        <location evidence="1">Cell membrane</location>
        <topology evidence="1">Multi-pass membrane protein</topology>
    </subcellularLocation>
</comment>
<dbReference type="InterPro" id="IPR027417">
    <property type="entry name" value="P-loop_NTPase"/>
</dbReference>
<keyword evidence="5 11" id="KW-0067">ATP-binding</keyword>
<dbReference type="Proteomes" id="UP000035037">
    <property type="component" value="Unassembled WGS sequence"/>
</dbReference>
<feature type="transmembrane region" description="Helical" evidence="8">
    <location>
        <begin position="271"/>
        <end position="288"/>
    </location>
</feature>
<dbReference type="SMART" id="SM00382">
    <property type="entry name" value="AAA"/>
    <property type="match status" value="1"/>
</dbReference>
<dbReference type="InterPro" id="IPR003593">
    <property type="entry name" value="AAA+_ATPase"/>
</dbReference>
<comment type="caution">
    <text evidence="11">The sequence shown here is derived from an EMBL/GenBank/DDBJ whole genome shotgun (WGS) entry which is preliminary data.</text>
</comment>
<evidence type="ECO:0000256" key="4">
    <source>
        <dbReference type="ARBA" id="ARBA00022741"/>
    </source>
</evidence>
<reference evidence="11 12" key="1">
    <citation type="submission" date="2015-02" db="EMBL/GenBank/DDBJ databases">
        <authorList>
            <person name="Slaby B."/>
            <person name="Hentschel U."/>
        </authorList>
    </citation>
    <scope>NUCLEOTIDE SEQUENCE [LARGE SCALE GENOMIC DNA]</scope>
    <source>
        <strain evidence="11">15L</strain>
    </source>
</reference>
<dbReference type="CDD" id="cd03223">
    <property type="entry name" value="ABCD_peroxisomal_ALDP"/>
    <property type="match status" value="1"/>
</dbReference>